<dbReference type="Gene3D" id="3.40.390.10">
    <property type="entry name" value="Collagenase (Catalytic Domain)"/>
    <property type="match status" value="1"/>
</dbReference>
<dbReference type="EMBL" id="CP119311">
    <property type="protein sequence ID" value="WEK37739.1"/>
    <property type="molecule type" value="Genomic_DNA"/>
</dbReference>
<protein>
    <submittedName>
        <fullName evidence="1">Peptidase M10</fullName>
    </submittedName>
</protein>
<name>A0AAJ5WWY8_9BACT</name>
<sequence>MGEATINQQTGELVIQSILYFYGQAATEVLSCDIAEDISRHWNEPRASIKIHGRPYRLRFLISGVYAPDLEPETVWYNDDPKINFFRLENFAEGNISFVDGYGCNTGYFKLANLLQTSTTAAHEYGHSLGLYHPSILDIRGGFPPAIMYPRGTLCDPAYQYDPKAAPGANGGTLDPRHRKVLEMDIKALELHKLDFNEAGKSIVGDFSSIFHQQHKEQDS</sequence>
<evidence type="ECO:0000313" key="1">
    <source>
        <dbReference type="EMBL" id="WEK37739.1"/>
    </source>
</evidence>
<accession>A0AAJ5WWY8</accession>
<dbReference type="GO" id="GO:0008237">
    <property type="term" value="F:metallopeptidase activity"/>
    <property type="evidence" value="ECO:0007669"/>
    <property type="project" value="InterPro"/>
</dbReference>
<dbReference type="SUPFAM" id="SSF55486">
    <property type="entry name" value="Metalloproteases ('zincins'), catalytic domain"/>
    <property type="match status" value="1"/>
</dbReference>
<evidence type="ECO:0000313" key="2">
    <source>
        <dbReference type="Proteomes" id="UP001220610"/>
    </source>
</evidence>
<reference evidence="1" key="1">
    <citation type="submission" date="2023-03" db="EMBL/GenBank/DDBJ databases">
        <title>Andean soil-derived lignocellulolytic bacterial consortium as a source of novel taxa and putative plastic-active enzymes.</title>
        <authorList>
            <person name="Diaz-Garcia L."/>
            <person name="Chuvochina M."/>
            <person name="Feuerriegel G."/>
            <person name="Bunk B."/>
            <person name="Sproer C."/>
            <person name="Streit W.R."/>
            <person name="Rodriguez L.M."/>
            <person name="Overmann J."/>
            <person name="Jimenez D.J."/>
        </authorList>
    </citation>
    <scope>NUCLEOTIDE SEQUENCE</scope>
    <source>
        <strain evidence="1">MAG 7</strain>
    </source>
</reference>
<proteinExistence type="predicted"/>
<dbReference type="AlphaFoldDB" id="A0AAJ5WWY8"/>
<dbReference type="Proteomes" id="UP001220610">
    <property type="component" value="Chromosome"/>
</dbReference>
<gene>
    <name evidence="1" type="ORF">P0Y53_09515</name>
</gene>
<organism evidence="1 2">
    <name type="scientific">Candidatus Pseudobacter hemicellulosilyticus</name>
    <dbReference type="NCBI Taxonomy" id="3121375"/>
    <lineage>
        <taxon>Bacteria</taxon>
        <taxon>Pseudomonadati</taxon>
        <taxon>Bacteroidota</taxon>
        <taxon>Chitinophagia</taxon>
        <taxon>Chitinophagales</taxon>
        <taxon>Chitinophagaceae</taxon>
        <taxon>Pseudobacter</taxon>
    </lineage>
</organism>
<dbReference type="InterPro" id="IPR024079">
    <property type="entry name" value="MetalloPept_cat_dom_sf"/>
</dbReference>